<keyword evidence="3" id="KW-1185">Reference proteome</keyword>
<feature type="region of interest" description="Disordered" evidence="1">
    <location>
        <begin position="32"/>
        <end position="75"/>
    </location>
</feature>
<protein>
    <submittedName>
        <fullName evidence="2">Uncharacterized protein</fullName>
    </submittedName>
</protein>
<evidence type="ECO:0000256" key="1">
    <source>
        <dbReference type="SAM" id="MobiDB-lite"/>
    </source>
</evidence>
<dbReference type="EMBL" id="BNEC01000003">
    <property type="protein sequence ID" value="GHI67869.1"/>
    <property type="molecule type" value="Genomic_DNA"/>
</dbReference>
<dbReference type="Proteomes" id="UP000613974">
    <property type="component" value="Unassembled WGS sequence"/>
</dbReference>
<evidence type="ECO:0000313" key="3">
    <source>
        <dbReference type="Proteomes" id="UP000613974"/>
    </source>
</evidence>
<organism evidence="2 3">
    <name type="scientific">Streptomyces nojiriensis</name>
    <dbReference type="NCBI Taxonomy" id="66374"/>
    <lineage>
        <taxon>Bacteria</taxon>
        <taxon>Bacillati</taxon>
        <taxon>Actinomycetota</taxon>
        <taxon>Actinomycetes</taxon>
        <taxon>Kitasatosporales</taxon>
        <taxon>Streptomycetaceae</taxon>
        <taxon>Streptomyces</taxon>
    </lineage>
</organism>
<sequence>MLTIATTTYTSKIAINGPFCARGTRELAPQMDRIQQWPDRPADADPDPIGDRRDPATGELEHVSDGSDADPPTGRCYASCRGPGDGCGARRNSWISVVPGL</sequence>
<evidence type="ECO:0000313" key="2">
    <source>
        <dbReference type="EMBL" id="GHI67869.1"/>
    </source>
</evidence>
<name>A0ABQ3SIB9_9ACTN</name>
<feature type="compositionally biased region" description="Basic and acidic residues" evidence="1">
    <location>
        <begin position="49"/>
        <end position="65"/>
    </location>
</feature>
<comment type="caution">
    <text evidence="2">The sequence shown here is derived from an EMBL/GenBank/DDBJ whole genome shotgun (WGS) entry which is preliminary data.</text>
</comment>
<reference evidence="3" key="1">
    <citation type="submission" date="2023-07" db="EMBL/GenBank/DDBJ databases">
        <title>Whole genome shotgun sequence of Streptomyces nojiriensis NBRC 13794.</title>
        <authorList>
            <person name="Komaki H."/>
            <person name="Tamura T."/>
        </authorList>
    </citation>
    <scope>NUCLEOTIDE SEQUENCE [LARGE SCALE GENOMIC DNA]</scope>
    <source>
        <strain evidence="3">NBRC 13794</strain>
    </source>
</reference>
<proteinExistence type="predicted"/>
<accession>A0ABQ3SIB9</accession>
<gene>
    <name evidence="2" type="ORF">Snoj_17870</name>
</gene>